<comment type="caution">
    <text evidence="3">The sequence shown here is derived from an EMBL/GenBank/DDBJ whole genome shotgun (WGS) entry which is preliminary data.</text>
</comment>
<feature type="transmembrane region" description="Helical" evidence="2">
    <location>
        <begin position="31"/>
        <end position="55"/>
    </location>
</feature>
<keyword evidence="2" id="KW-1133">Transmembrane helix</keyword>
<evidence type="ECO:0000313" key="4">
    <source>
        <dbReference type="Proteomes" id="UP000617531"/>
    </source>
</evidence>
<evidence type="ECO:0000313" key="3">
    <source>
        <dbReference type="EMBL" id="GHF07040.1"/>
    </source>
</evidence>
<dbReference type="RefSeq" id="WP_191281749.1">
    <property type="nucleotide sequence ID" value="NZ_BNAI01000001.1"/>
</dbReference>
<reference evidence="3" key="2">
    <citation type="submission" date="2020-09" db="EMBL/GenBank/DDBJ databases">
        <authorList>
            <person name="Sun Q."/>
            <person name="Zhou Y."/>
        </authorList>
    </citation>
    <scope>NUCLEOTIDE SEQUENCE</scope>
    <source>
        <strain evidence="3">CGMCC 1.16548</strain>
    </source>
</reference>
<proteinExistence type="predicted"/>
<evidence type="ECO:0000256" key="1">
    <source>
        <dbReference type="SAM" id="MobiDB-lite"/>
    </source>
</evidence>
<keyword evidence="2" id="KW-0812">Transmembrane</keyword>
<dbReference type="AlphaFoldDB" id="A0A8J3GND6"/>
<protein>
    <recommendedName>
        <fullName evidence="5">DUF2993 domain-containing protein</fullName>
    </recommendedName>
</protein>
<feature type="compositionally biased region" description="Low complexity" evidence="1">
    <location>
        <begin position="1"/>
        <end position="19"/>
    </location>
</feature>
<gene>
    <name evidence="3" type="ORF">GCM10011600_04600</name>
</gene>
<organism evidence="3 4">
    <name type="scientific">Pseudolysinimonas yzui</name>
    <dbReference type="NCBI Taxonomy" id="2708254"/>
    <lineage>
        <taxon>Bacteria</taxon>
        <taxon>Bacillati</taxon>
        <taxon>Actinomycetota</taxon>
        <taxon>Actinomycetes</taxon>
        <taxon>Micrococcales</taxon>
        <taxon>Microbacteriaceae</taxon>
        <taxon>Pseudolysinimonas</taxon>
    </lineage>
</organism>
<keyword evidence="2" id="KW-0472">Membrane</keyword>
<sequence length="279" mass="28396">MSTEVLPLEPAEPAQSEPAAPQPPRRRRGPIIALIVVASVLVLGVIAFVVAEALAKDYARDYVREKVIAVLGLSDDAEVDVDLGAGSIIVQALAGRVDTVDVDVPEVAFGELSGAVRFHAEGVPLDDTAPVDVLRIDFAIGADDLAALGQGDDASTAPSFEFADGEVTLTSEFSLFGVTVPLGVSLEPSATDGALVLTPTSVTIGSETFEAGSDDDSFLGSLVAGLLQPQTLCIASSVPQALVLADATIDDAELVLAFRGDGAAFGGPELSTPGTCPAA</sequence>
<dbReference type="EMBL" id="BNAI01000001">
    <property type="protein sequence ID" value="GHF07040.1"/>
    <property type="molecule type" value="Genomic_DNA"/>
</dbReference>
<dbReference type="InterPro" id="IPR021373">
    <property type="entry name" value="DUF2993"/>
</dbReference>
<evidence type="ECO:0008006" key="5">
    <source>
        <dbReference type="Google" id="ProtNLM"/>
    </source>
</evidence>
<name>A0A8J3GND6_9MICO</name>
<dbReference type="Pfam" id="PF11209">
    <property type="entry name" value="LmeA"/>
    <property type="match status" value="1"/>
</dbReference>
<keyword evidence="4" id="KW-1185">Reference proteome</keyword>
<dbReference type="Proteomes" id="UP000617531">
    <property type="component" value="Unassembled WGS sequence"/>
</dbReference>
<accession>A0A8J3GND6</accession>
<feature type="region of interest" description="Disordered" evidence="1">
    <location>
        <begin position="1"/>
        <end position="25"/>
    </location>
</feature>
<reference evidence="3" key="1">
    <citation type="journal article" date="2014" name="Int. J. Syst. Evol. Microbiol.">
        <title>Complete genome sequence of Corynebacterium casei LMG S-19264T (=DSM 44701T), isolated from a smear-ripened cheese.</title>
        <authorList>
            <consortium name="US DOE Joint Genome Institute (JGI-PGF)"/>
            <person name="Walter F."/>
            <person name="Albersmeier A."/>
            <person name="Kalinowski J."/>
            <person name="Ruckert C."/>
        </authorList>
    </citation>
    <scope>NUCLEOTIDE SEQUENCE</scope>
    <source>
        <strain evidence="3">CGMCC 1.16548</strain>
    </source>
</reference>
<evidence type="ECO:0000256" key="2">
    <source>
        <dbReference type="SAM" id="Phobius"/>
    </source>
</evidence>